<dbReference type="PANTHER" id="PTHR24111:SF0">
    <property type="entry name" value="LEUCINE-RICH REPEAT-CONTAINING PROTEIN"/>
    <property type="match status" value="1"/>
</dbReference>
<dbReference type="AlphaFoldDB" id="A0A0N0P4N0"/>
<comment type="caution">
    <text evidence="2">The sequence shown here is derived from an EMBL/GenBank/DDBJ whole genome shotgun (WGS) entry which is preliminary data.</text>
</comment>
<protein>
    <submittedName>
        <fullName evidence="2">Uncharacterized protein</fullName>
    </submittedName>
</protein>
<dbReference type="InterPro" id="IPR032675">
    <property type="entry name" value="LRR_dom_sf"/>
</dbReference>
<dbReference type="EMBL" id="LJSK01000184">
    <property type="protein sequence ID" value="KPI85486.1"/>
    <property type="molecule type" value="Genomic_DNA"/>
</dbReference>
<dbReference type="SUPFAM" id="SSF52047">
    <property type="entry name" value="RNI-like"/>
    <property type="match status" value="1"/>
</dbReference>
<dbReference type="PANTHER" id="PTHR24111">
    <property type="entry name" value="LEUCINE-RICH REPEAT-CONTAINING PROTEIN 34"/>
    <property type="match status" value="1"/>
</dbReference>
<dbReference type="SMART" id="SM00368">
    <property type="entry name" value="LRR_RI"/>
    <property type="match status" value="7"/>
</dbReference>
<dbReference type="InterPro" id="IPR052201">
    <property type="entry name" value="LRR-containing_regulator"/>
</dbReference>
<name>A0A0N0P4N0_LEPSE</name>
<evidence type="ECO:0000256" key="1">
    <source>
        <dbReference type="ARBA" id="ARBA00022737"/>
    </source>
</evidence>
<dbReference type="OMA" id="IKNCGMK"/>
<gene>
    <name evidence="2" type="ORF">ABL78_5446</name>
</gene>
<evidence type="ECO:0000313" key="3">
    <source>
        <dbReference type="Proteomes" id="UP000038009"/>
    </source>
</evidence>
<dbReference type="OrthoDB" id="272549at2759"/>
<evidence type="ECO:0000313" key="2">
    <source>
        <dbReference type="EMBL" id="KPI85486.1"/>
    </source>
</evidence>
<dbReference type="Pfam" id="PF13516">
    <property type="entry name" value="LRR_6"/>
    <property type="match status" value="2"/>
</dbReference>
<reference evidence="2 3" key="1">
    <citation type="journal article" date="2015" name="PLoS Pathog.">
        <title>Leptomonas seymouri: Adaptations to the Dixenous Life Cycle Analyzed by Genome Sequencing, Transcriptome Profiling and Co-infection with Leishmania donovani.</title>
        <authorList>
            <person name="Kraeva N."/>
            <person name="Butenko A."/>
            <person name="Hlavacova J."/>
            <person name="Kostygov A."/>
            <person name="Myskova J."/>
            <person name="Grybchuk D."/>
            <person name="Lestinova T."/>
            <person name="Votypka J."/>
            <person name="Volf P."/>
            <person name="Opperdoes F."/>
            <person name="Flegontov P."/>
            <person name="Lukes J."/>
            <person name="Yurchenko V."/>
        </authorList>
    </citation>
    <scope>NUCLEOTIDE SEQUENCE [LARGE SCALE GENOMIC DNA]</scope>
    <source>
        <strain evidence="2 3">ATCC 30220</strain>
    </source>
</reference>
<dbReference type="Gene3D" id="3.80.10.10">
    <property type="entry name" value="Ribonuclease Inhibitor"/>
    <property type="match status" value="3"/>
</dbReference>
<dbReference type="Proteomes" id="UP000038009">
    <property type="component" value="Unassembled WGS sequence"/>
</dbReference>
<dbReference type="VEuPathDB" id="TriTrypDB:Lsey_0184_0070"/>
<accession>A0A0N0P4N0</accession>
<dbReference type="InterPro" id="IPR001611">
    <property type="entry name" value="Leu-rich_rpt"/>
</dbReference>
<keyword evidence="1" id="KW-0677">Repeat</keyword>
<keyword evidence="3" id="KW-1185">Reference proteome</keyword>
<organism evidence="2 3">
    <name type="scientific">Leptomonas seymouri</name>
    <dbReference type="NCBI Taxonomy" id="5684"/>
    <lineage>
        <taxon>Eukaryota</taxon>
        <taxon>Discoba</taxon>
        <taxon>Euglenozoa</taxon>
        <taxon>Kinetoplastea</taxon>
        <taxon>Metakinetoplastina</taxon>
        <taxon>Trypanosomatida</taxon>
        <taxon>Trypanosomatidae</taxon>
        <taxon>Leishmaniinae</taxon>
        <taxon>Leptomonas</taxon>
    </lineage>
</organism>
<sequence length="366" mass="39170">MWEGAYQAACCDVGAEVREDVSTSGSTGALAVRGNAFHNFSHRLTDKDVEAVVAALRGCPDVSSICFPYNSISDRGGVLLGEALSQHPDSLLTLDLQYNSLGPEAAVALARGVESSSSLYSLLLAGNALGGQCGLAFNAALRHNTTLTLLDLYNTDMGVQSLVPLCRALVENRSLVSLNIGRPLLHGPAEVASVVDHLSAALKSNNTLEELNVSYFGITDRELQALVLALCVSAVTALNLKGNKLSEDAGELLARLLDRRHDFRQLDVGCNRLRDKGARDLAKSMAQHLQLASLGVESCTIGEVGLITLIDGLRRCVALRQLKLWGNDVTPSVAQALSRTFGDLHKMEGVDFGVEQRDGEWVAYRS</sequence>
<proteinExistence type="predicted"/>